<dbReference type="Gene3D" id="1.10.3110.10">
    <property type="entry name" value="protoporphyrinogen ix oxidase, domain 3"/>
    <property type="match status" value="1"/>
</dbReference>
<dbReference type="Gene3D" id="3.90.660.20">
    <property type="entry name" value="Protoporphyrinogen oxidase, mitochondrial, domain 2"/>
    <property type="match status" value="1"/>
</dbReference>
<protein>
    <recommendedName>
        <fullName evidence="3">Amine oxidase domain-containing protein</fullName>
    </recommendedName>
</protein>
<dbReference type="PANTHER" id="PTHR42923">
    <property type="entry name" value="PROTOPORPHYRINOGEN OXIDASE"/>
    <property type="match status" value="1"/>
</dbReference>
<reference evidence="4 5" key="1">
    <citation type="submission" date="2024-09" db="EMBL/GenBank/DDBJ databases">
        <title>Rethinking Asexuality: The Enigmatic Case of Functional Sexual Genes in Lepraria (Stereocaulaceae).</title>
        <authorList>
            <person name="Doellman M."/>
            <person name="Sun Y."/>
            <person name="Barcenas-Pena A."/>
            <person name="Lumbsch H.T."/>
            <person name="Grewe F."/>
        </authorList>
    </citation>
    <scope>NUCLEOTIDE SEQUENCE [LARGE SCALE GENOMIC DNA]</scope>
    <source>
        <strain evidence="4 5">Grewe 0041</strain>
    </source>
</reference>
<sequence>MQSRKKVAIVGSGCTGIAALWALKSTDHEVHLYEAADRLGGHTNTVSFTHGDRTVDVDTGFIVMNSATYPNLIAFLKDIGISPVPTDMTFGVSRDQGLFEWAGTSISTIFAQKSNIFEPRMWQMIFDIIRFNQFALDLLSNEEESEEDPSRVNGPVANGSVKDPQNTPKQLSIGEYLDQENYSEAFRNDYLIPMTASVWSTSPDKASLEFPAITLIRFMWNHHLLTTVASRPTWMTIMGGSKQYIDAVMADFPKDRVYLGTGIKSLSILDNGQIAIRRIDERREVFDHVILATHGDQAMEIIRDVATPQEIEIMSGFKTSENTAVIHSDLSFMPTRPIAWSSWNYITTSPSPKTAPSVCLTYWMNLLQHIPRSVYGTVLVTLNPIHPPRADLTQGGWTYHHPLYNAAAVRSQKLLPRIQNTRGISYAGAWTKYGFHEDGFSSGLKVAVEHLGAELPFEFVDSTFSRGRRPVLGWMDYLVRIFVWAVQLTILVVGWRKWLAPRGTKNISEGRKHR</sequence>
<dbReference type="InterPro" id="IPR050464">
    <property type="entry name" value="Zeta_carotene_desat/Oxidored"/>
</dbReference>
<organism evidence="4 5">
    <name type="scientific">Lepraria finkii</name>
    <dbReference type="NCBI Taxonomy" id="1340010"/>
    <lineage>
        <taxon>Eukaryota</taxon>
        <taxon>Fungi</taxon>
        <taxon>Dikarya</taxon>
        <taxon>Ascomycota</taxon>
        <taxon>Pezizomycotina</taxon>
        <taxon>Lecanoromycetes</taxon>
        <taxon>OSLEUM clade</taxon>
        <taxon>Lecanoromycetidae</taxon>
        <taxon>Lecanorales</taxon>
        <taxon>Lecanorineae</taxon>
        <taxon>Stereocaulaceae</taxon>
        <taxon>Lepraria</taxon>
    </lineage>
</organism>
<evidence type="ECO:0000313" key="4">
    <source>
        <dbReference type="EMBL" id="KAL2050030.1"/>
    </source>
</evidence>
<proteinExistence type="predicted"/>
<keyword evidence="5" id="KW-1185">Reference proteome</keyword>
<feature type="transmembrane region" description="Helical" evidence="2">
    <location>
        <begin position="477"/>
        <end position="495"/>
    </location>
</feature>
<dbReference type="Pfam" id="PF01593">
    <property type="entry name" value="Amino_oxidase"/>
    <property type="match status" value="1"/>
</dbReference>
<keyword evidence="2" id="KW-1133">Transmembrane helix</keyword>
<dbReference type="Proteomes" id="UP001590951">
    <property type="component" value="Unassembled WGS sequence"/>
</dbReference>
<gene>
    <name evidence="4" type="ORF">ABVK25_009757</name>
</gene>
<name>A0ABR4AWJ4_9LECA</name>
<evidence type="ECO:0000313" key="5">
    <source>
        <dbReference type="Proteomes" id="UP001590951"/>
    </source>
</evidence>
<feature type="region of interest" description="Disordered" evidence="1">
    <location>
        <begin position="142"/>
        <end position="169"/>
    </location>
</feature>
<dbReference type="SUPFAM" id="SSF51905">
    <property type="entry name" value="FAD/NAD(P)-binding domain"/>
    <property type="match status" value="1"/>
</dbReference>
<evidence type="ECO:0000256" key="1">
    <source>
        <dbReference type="SAM" id="MobiDB-lite"/>
    </source>
</evidence>
<evidence type="ECO:0000259" key="3">
    <source>
        <dbReference type="Pfam" id="PF01593"/>
    </source>
</evidence>
<evidence type="ECO:0000256" key="2">
    <source>
        <dbReference type="SAM" id="Phobius"/>
    </source>
</evidence>
<dbReference type="InterPro" id="IPR036188">
    <property type="entry name" value="FAD/NAD-bd_sf"/>
</dbReference>
<comment type="caution">
    <text evidence="4">The sequence shown here is derived from an EMBL/GenBank/DDBJ whole genome shotgun (WGS) entry which is preliminary data.</text>
</comment>
<keyword evidence="2" id="KW-0472">Membrane</keyword>
<feature type="domain" description="Amine oxidase" evidence="3">
    <location>
        <begin position="15"/>
        <end position="448"/>
    </location>
</feature>
<accession>A0ABR4AWJ4</accession>
<keyword evidence="2" id="KW-0812">Transmembrane</keyword>
<dbReference type="PANTHER" id="PTHR42923:SF17">
    <property type="entry name" value="AMINE OXIDASE DOMAIN-CONTAINING PROTEIN"/>
    <property type="match status" value="1"/>
</dbReference>
<dbReference type="EMBL" id="JBHFEH010000054">
    <property type="protein sequence ID" value="KAL2050030.1"/>
    <property type="molecule type" value="Genomic_DNA"/>
</dbReference>
<dbReference type="InterPro" id="IPR002937">
    <property type="entry name" value="Amino_oxidase"/>
</dbReference>
<dbReference type="Gene3D" id="3.50.50.60">
    <property type="entry name" value="FAD/NAD(P)-binding domain"/>
    <property type="match status" value="2"/>
</dbReference>